<keyword evidence="2" id="KW-1185">Reference proteome</keyword>
<dbReference type="AlphaFoldDB" id="A0AAN9GYT6"/>
<evidence type="ECO:0000313" key="2">
    <source>
        <dbReference type="Proteomes" id="UP001364617"/>
    </source>
</evidence>
<evidence type="ECO:0000313" key="1">
    <source>
        <dbReference type="EMBL" id="KAK7138898.1"/>
    </source>
</evidence>
<dbReference type="PANTHER" id="PTHR47302">
    <property type="entry name" value="STERILE ALPHA MOTIF DOMAIN-CONTAINING PROTEIN 3"/>
    <property type="match status" value="1"/>
</dbReference>
<gene>
    <name evidence="1" type="ORF">R3I93_016115</name>
</gene>
<dbReference type="InterPro" id="IPR042812">
    <property type="entry name" value="SAMD3"/>
</dbReference>
<reference evidence="1 2" key="1">
    <citation type="submission" date="2024-02" db="EMBL/GenBank/DDBJ databases">
        <title>Chromosome-level genome assembly of the Eurasian Minnow (Phoxinus phoxinus).</title>
        <authorList>
            <person name="Oriowo T.O."/>
            <person name="Martin S."/>
            <person name="Stange M."/>
            <person name="Chrysostomakis Y."/>
            <person name="Brown T."/>
            <person name="Winkler S."/>
            <person name="Kukowka S."/>
            <person name="Myers E.W."/>
            <person name="Bohne A."/>
        </authorList>
    </citation>
    <scope>NUCLEOTIDE SEQUENCE [LARGE SCALE GENOMIC DNA]</scope>
    <source>
        <strain evidence="1">ZFMK-TIS-60720</strain>
        <tissue evidence="1">Whole Organism</tissue>
    </source>
</reference>
<comment type="caution">
    <text evidence="1">The sequence shown here is derived from an EMBL/GenBank/DDBJ whole genome shotgun (WGS) entry which is preliminary data.</text>
</comment>
<dbReference type="PANTHER" id="PTHR47302:SF1">
    <property type="entry name" value="STERILE ALPHA MOTIF DOMAIN-CONTAINING PROTEIN 3"/>
    <property type="match status" value="1"/>
</dbReference>
<proteinExistence type="predicted"/>
<dbReference type="EMBL" id="JAYKXH010000017">
    <property type="protein sequence ID" value="KAK7138898.1"/>
    <property type="molecule type" value="Genomic_DNA"/>
</dbReference>
<organism evidence="1 2">
    <name type="scientific">Phoxinus phoxinus</name>
    <name type="common">Eurasian minnow</name>
    <dbReference type="NCBI Taxonomy" id="58324"/>
    <lineage>
        <taxon>Eukaryota</taxon>
        <taxon>Metazoa</taxon>
        <taxon>Chordata</taxon>
        <taxon>Craniata</taxon>
        <taxon>Vertebrata</taxon>
        <taxon>Euteleostomi</taxon>
        <taxon>Actinopterygii</taxon>
        <taxon>Neopterygii</taxon>
        <taxon>Teleostei</taxon>
        <taxon>Ostariophysi</taxon>
        <taxon>Cypriniformes</taxon>
        <taxon>Leuciscidae</taxon>
        <taxon>Phoxininae</taxon>
        <taxon>Phoxinus</taxon>
    </lineage>
</organism>
<protein>
    <recommendedName>
        <fullName evidence="3">Sterile alpha motif domain-containing 3-like</fullName>
    </recommendedName>
</protein>
<dbReference type="Proteomes" id="UP001364617">
    <property type="component" value="Unassembled WGS sequence"/>
</dbReference>
<evidence type="ECO:0008006" key="3">
    <source>
        <dbReference type="Google" id="ProtNLM"/>
    </source>
</evidence>
<name>A0AAN9GYT6_9TELE</name>
<accession>A0AAN9GYT6</accession>
<sequence length="348" mass="40241">MSSYTWYPTSEQYNRVCSALVTKYQFLRDRTEKGYESWHEILKNKFKKERSPLVDIEEINKVRSRFGKAKNQMISQSTQQTCITKNTEDLSVVQDMHQKRQRSEESESGEDAHSIGIHVEKMRTECMKRTPNIRLLQDCMARTRNERTDYMKHHSTKETLSRYPALKIPAILVLEFESILDANIEKNILNNLALVAQKVIDECHRREVGVDICAELAEAKKTHIDLAHKGLSMAAAVLLLPLLFKESPRSLYLINEEPRTPNPVLYIKGRALVEESLLEILMEGEKVCEVDDLTMALTVLMAIHFIFNIEYAAKMKNTLKFVEKFLMCHNAETKIPPTVIKMANFLFD</sequence>